<evidence type="ECO:0000256" key="4">
    <source>
        <dbReference type="ARBA" id="ARBA00023237"/>
    </source>
</evidence>
<dbReference type="Pfam" id="PF13505">
    <property type="entry name" value="OMP_b-brl"/>
    <property type="match status" value="1"/>
</dbReference>
<feature type="signal peptide" evidence="6">
    <location>
        <begin position="1"/>
        <end position="20"/>
    </location>
</feature>
<evidence type="ECO:0000313" key="9">
    <source>
        <dbReference type="EMBL" id="SCB35202.1"/>
    </source>
</evidence>
<dbReference type="InterPro" id="IPR011250">
    <property type="entry name" value="OMP/PagP_B-barrel"/>
</dbReference>
<dbReference type="RefSeq" id="WP_036012666.1">
    <property type="nucleotide sequence ID" value="NZ_CP104173.1"/>
</dbReference>
<reference evidence="8 11" key="2">
    <citation type="submission" date="2024-07" db="EMBL/GenBank/DDBJ databases">
        <title>Genomic Encyclopedia of Type Strains, Phase V (KMG-V): Genome sequencing to study the core and pangenomes of soil and plant-associated prokaryotes.</title>
        <authorList>
            <person name="Whitman W."/>
        </authorList>
    </citation>
    <scope>NUCLEOTIDE SEQUENCE [LARGE SCALE GENOMIC DNA]</scope>
    <source>
        <strain evidence="8 11">USDA 222</strain>
    </source>
</reference>
<keyword evidence="11" id="KW-1185">Reference proteome</keyword>
<dbReference type="AlphaFoldDB" id="A0A1C3W532"/>
<evidence type="ECO:0000313" key="10">
    <source>
        <dbReference type="Proteomes" id="UP000183174"/>
    </source>
</evidence>
<feature type="domain" description="Outer membrane protein beta-barrel" evidence="7">
    <location>
        <begin position="8"/>
        <end position="224"/>
    </location>
</feature>
<feature type="chain" id="PRO_5008685249" evidence="6">
    <location>
        <begin position="21"/>
        <end position="232"/>
    </location>
</feature>
<dbReference type="Gene3D" id="2.40.160.20">
    <property type="match status" value="1"/>
</dbReference>
<comment type="similarity">
    <text evidence="5">Belongs to the Omp25/RopB family.</text>
</comment>
<dbReference type="Proteomes" id="UP001565474">
    <property type="component" value="Unassembled WGS sequence"/>
</dbReference>
<reference evidence="9 10" key="1">
    <citation type="submission" date="2016-08" db="EMBL/GenBank/DDBJ databases">
        <authorList>
            <person name="Seilhamer J.J."/>
        </authorList>
    </citation>
    <scope>NUCLEOTIDE SEQUENCE [LARGE SCALE GENOMIC DNA]</scope>
    <source>
        <strain evidence="9 10">CCBAU 10071</strain>
    </source>
</reference>
<evidence type="ECO:0000256" key="2">
    <source>
        <dbReference type="ARBA" id="ARBA00022729"/>
    </source>
</evidence>
<evidence type="ECO:0000256" key="3">
    <source>
        <dbReference type="ARBA" id="ARBA00023136"/>
    </source>
</evidence>
<dbReference type="InterPro" id="IPR027385">
    <property type="entry name" value="Beta-barrel_OMP"/>
</dbReference>
<name>A0A1C3W532_9BRAD</name>
<dbReference type="GeneID" id="93177508"/>
<keyword evidence="2 6" id="KW-0732">Signal</keyword>
<organism evidence="9 10">
    <name type="scientific">Bradyrhizobium yuanmingense</name>
    <dbReference type="NCBI Taxonomy" id="108015"/>
    <lineage>
        <taxon>Bacteria</taxon>
        <taxon>Pseudomonadati</taxon>
        <taxon>Pseudomonadota</taxon>
        <taxon>Alphaproteobacteria</taxon>
        <taxon>Hyphomicrobiales</taxon>
        <taxon>Nitrobacteraceae</taxon>
        <taxon>Bradyrhizobium</taxon>
    </lineage>
</organism>
<protein>
    <submittedName>
        <fullName evidence="9">Outer membrane immunogenic protein</fullName>
    </submittedName>
</protein>
<comment type="subcellular location">
    <subcellularLocation>
        <location evidence="1">Cell outer membrane</location>
    </subcellularLocation>
</comment>
<keyword evidence="3" id="KW-0472">Membrane</keyword>
<dbReference type="PANTHER" id="PTHR34001:SF3">
    <property type="entry name" value="BLL7405 PROTEIN"/>
    <property type="match status" value="1"/>
</dbReference>
<dbReference type="Proteomes" id="UP000183174">
    <property type="component" value="Unassembled WGS sequence"/>
</dbReference>
<dbReference type="SUPFAM" id="SSF56925">
    <property type="entry name" value="OMPA-like"/>
    <property type="match status" value="1"/>
</dbReference>
<dbReference type="EMBL" id="JBGBZN010000002">
    <property type="protein sequence ID" value="MEY9474896.1"/>
    <property type="molecule type" value="Genomic_DNA"/>
</dbReference>
<evidence type="ECO:0000256" key="6">
    <source>
        <dbReference type="SAM" id="SignalP"/>
    </source>
</evidence>
<sequence length="232" mass="24169">MKKVLLASACVFALAAPASAADLAARPYTKAPAPVASVYNWTGFYLGIVGGGAWENSSDDPRMQGGFVGGTVGYNWQTSNVVFGIEADGAWADVNASATGLVDFGGALVPTTVSSRIDALGTVRGRIGWLASPSVLLYATGGYAWINNKISVSAPPVLSLSESQFHSGWTVGAGVEAMFAPNWSVKGEYLYRSLGGETYFSGVFPVNTGTLDLHTVQVGVNYHFGGPVVAKY</sequence>
<evidence type="ECO:0000313" key="8">
    <source>
        <dbReference type="EMBL" id="MEY9474896.1"/>
    </source>
</evidence>
<evidence type="ECO:0000256" key="5">
    <source>
        <dbReference type="ARBA" id="ARBA00038306"/>
    </source>
</evidence>
<dbReference type="InterPro" id="IPR051692">
    <property type="entry name" value="OMP-like"/>
</dbReference>
<proteinExistence type="inferred from homology"/>
<dbReference type="GO" id="GO:0009279">
    <property type="term" value="C:cell outer membrane"/>
    <property type="evidence" value="ECO:0007669"/>
    <property type="project" value="UniProtKB-SubCell"/>
</dbReference>
<dbReference type="EMBL" id="FMAE01000005">
    <property type="protein sequence ID" value="SCB35202.1"/>
    <property type="molecule type" value="Genomic_DNA"/>
</dbReference>
<gene>
    <name evidence="8" type="ORF">ABH992_007295</name>
    <name evidence="9" type="ORF">GA0061099_1005287</name>
</gene>
<accession>A0A1C3W532</accession>
<keyword evidence="4" id="KW-0998">Cell outer membrane</keyword>
<evidence type="ECO:0000259" key="7">
    <source>
        <dbReference type="Pfam" id="PF13505"/>
    </source>
</evidence>
<dbReference type="PANTHER" id="PTHR34001">
    <property type="entry name" value="BLL7405 PROTEIN"/>
    <property type="match status" value="1"/>
</dbReference>
<evidence type="ECO:0000313" key="11">
    <source>
        <dbReference type="Proteomes" id="UP001565474"/>
    </source>
</evidence>
<evidence type="ECO:0000256" key="1">
    <source>
        <dbReference type="ARBA" id="ARBA00004442"/>
    </source>
</evidence>